<dbReference type="SUPFAM" id="SSF46626">
    <property type="entry name" value="Cytochrome c"/>
    <property type="match status" value="1"/>
</dbReference>
<dbReference type="PROSITE" id="PS51007">
    <property type="entry name" value="CYTC"/>
    <property type="match status" value="1"/>
</dbReference>
<dbReference type="InterPro" id="IPR009056">
    <property type="entry name" value="Cyt_c-like_dom"/>
</dbReference>
<dbReference type="Gene3D" id="1.10.760.10">
    <property type="entry name" value="Cytochrome c-like domain"/>
    <property type="match status" value="1"/>
</dbReference>
<reference evidence="8 9" key="1">
    <citation type="submission" date="2019-02" db="EMBL/GenBank/DDBJ databases">
        <title>Deep-cultivation of Planctomycetes and their phenomic and genomic characterization uncovers novel biology.</title>
        <authorList>
            <person name="Wiegand S."/>
            <person name="Jogler M."/>
            <person name="Boedeker C."/>
            <person name="Pinto D."/>
            <person name="Vollmers J."/>
            <person name="Rivas-Marin E."/>
            <person name="Kohn T."/>
            <person name="Peeters S.H."/>
            <person name="Heuer A."/>
            <person name="Rast P."/>
            <person name="Oberbeckmann S."/>
            <person name="Bunk B."/>
            <person name="Jeske O."/>
            <person name="Meyerdierks A."/>
            <person name="Storesund J.E."/>
            <person name="Kallscheuer N."/>
            <person name="Luecker S."/>
            <person name="Lage O.M."/>
            <person name="Pohl T."/>
            <person name="Merkel B.J."/>
            <person name="Hornburger P."/>
            <person name="Mueller R.-W."/>
            <person name="Bruemmer F."/>
            <person name="Labrenz M."/>
            <person name="Spormann A.M."/>
            <person name="Op den Camp H."/>
            <person name="Overmann J."/>
            <person name="Amann R."/>
            <person name="Jetten M.S.M."/>
            <person name="Mascher T."/>
            <person name="Medema M.H."/>
            <person name="Devos D.P."/>
            <person name="Kaster A.-K."/>
            <person name="Ovreas L."/>
            <person name="Rohde M."/>
            <person name="Galperin M.Y."/>
            <person name="Jogler C."/>
        </authorList>
    </citation>
    <scope>NUCLEOTIDE SEQUENCE [LARGE SCALE GENOMIC DNA]</scope>
    <source>
        <strain evidence="8 9">EC9</strain>
    </source>
</reference>
<evidence type="ECO:0000256" key="5">
    <source>
        <dbReference type="SAM" id="Coils"/>
    </source>
</evidence>
<name>A0A517M3D2_9BACT</name>
<keyword evidence="5" id="KW-0175">Coiled coil</keyword>
<dbReference type="Pfam" id="PF07583">
    <property type="entry name" value="PSCyt2"/>
    <property type="match status" value="1"/>
</dbReference>
<evidence type="ECO:0000313" key="9">
    <source>
        <dbReference type="Proteomes" id="UP000319557"/>
    </source>
</evidence>
<protein>
    <submittedName>
        <fullName evidence="8">Planctomycete cytochrome C</fullName>
    </submittedName>
</protein>
<proteinExistence type="predicted"/>
<keyword evidence="6" id="KW-0732">Signal</keyword>
<dbReference type="PANTHER" id="PTHR35889">
    <property type="entry name" value="CYCLOINULO-OLIGOSACCHARIDE FRUCTANOTRANSFERASE-RELATED"/>
    <property type="match status" value="1"/>
</dbReference>
<dbReference type="GO" id="GO:0020037">
    <property type="term" value="F:heme binding"/>
    <property type="evidence" value="ECO:0007669"/>
    <property type="project" value="InterPro"/>
</dbReference>
<evidence type="ECO:0000256" key="3">
    <source>
        <dbReference type="ARBA" id="ARBA00023004"/>
    </source>
</evidence>
<dbReference type="InterPro" id="IPR022655">
    <property type="entry name" value="DUF1553"/>
</dbReference>
<evidence type="ECO:0000256" key="6">
    <source>
        <dbReference type="SAM" id="SignalP"/>
    </source>
</evidence>
<evidence type="ECO:0000259" key="7">
    <source>
        <dbReference type="PROSITE" id="PS51007"/>
    </source>
</evidence>
<evidence type="ECO:0000256" key="2">
    <source>
        <dbReference type="ARBA" id="ARBA00022723"/>
    </source>
</evidence>
<accession>A0A517M3D2</accession>
<feature type="chain" id="PRO_5021764396" evidence="6">
    <location>
        <begin position="20"/>
        <end position="915"/>
    </location>
</feature>
<keyword evidence="2 4" id="KW-0479">Metal-binding</keyword>
<dbReference type="RefSeq" id="WP_218934206.1">
    <property type="nucleotide sequence ID" value="NZ_CP036261.1"/>
</dbReference>
<feature type="domain" description="Cytochrome c" evidence="7">
    <location>
        <begin position="24"/>
        <end position="115"/>
    </location>
</feature>
<dbReference type="InterPro" id="IPR011444">
    <property type="entry name" value="DUF1549"/>
</dbReference>
<dbReference type="InterPro" id="IPR036909">
    <property type="entry name" value="Cyt_c-like_dom_sf"/>
</dbReference>
<gene>
    <name evidence="8" type="ORF">EC9_35740</name>
</gene>
<feature type="coiled-coil region" evidence="5">
    <location>
        <begin position="562"/>
        <end position="589"/>
    </location>
</feature>
<dbReference type="EMBL" id="CP036261">
    <property type="protein sequence ID" value="QDS89375.1"/>
    <property type="molecule type" value="Genomic_DNA"/>
</dbReference>
<dbReference type="InterPro" id="IPR011429">
    <property type="entry name" value="Cyt_c_Planctomycete-type"/>
</dbReference>
<evidence type="ECO:0000256" key="4">
    <source>
        <dbReference type="PROSITE-ProRule" id="PRU00433"/>
    </source>
</evidence>
<keyword evidence="3 4" id="KW-0408">Iron</keyword>
<organism evidence="8 9">
    <name type="scientific">Rosistilla ulvae</name>
    <dbReference type="NCBI Taxonomy" id="1930277"/>
    <lineage>
        <taxon>Bacteria</taxon>
        <taxon>Pseudomonadati</taxon>
        <taxon>Planctomycetota</taxon>
        <taxon>Planctomycetia</taxon>
        <taxon>Pirellulales</taxon>
        <taxon>Pirellulaceae</taxon>
        <taxon>Rosistilla</taxon>
    </lineage>
</organism>
<dbReference type="KEGG" id="ruv:EC9_35740"/>
<dbReference type="AlphaFoldDB" id="A0A517M3D2"/>
<evidence type="ECO:0000256" key="1">
    <source>
        <dbReference type="ARBA" id="ARBA00022617"/>
    </source>
</evidence>
<dbReference type="GO" id="GO:0046872">
    <property type="term" value="F:metal ion binding"/>
    <property type="evidence" value="ECO:0007669"/>
    <property type="project" value="UniProtKB-KW"/>
</dbReference>
<dbReference type="PANTHER" id="PTHR35889:SF3">
    <property type="entry name" value="F-BOX DOMAIN-CONTAINING PROTEIN"/>
    <property type="match status" value="1"/>
</dbReference>
<keyword evidence="9" id="KW-1185">Reference proteome</keyword>
<sequence precursor="true">MNRLLACSLFVLLIDPLIAEDSIDFVEQVRPIFQQHCYACHAEAKQKSGFRLDIKAAAFEGGDGYGAAIVPGELDESPLIELITSDDPDTRMPPEGNRLSPAEIDLLIRWVQQGADWPDGVDLATLEDRTDHWSFKPLAFPIDAAASDPHTAADGQLDAANGLRIDAFVQNELQRHGLTLSPAAPRRDWLRRVYFDLIGLPPTPQQIVEFEHDDSSEAQRHVVDRLLASPRYGERWGQHWLDVVRYADTHGFEVNTPRPNAWPYRDYVIASFNNDTPYDQFIHEQLHGDTMQQDAATGFLVTAAALLPGQIGKDDASKRLARQDELAEIVINTGEAFLGLSVGCARCHDHKFDAISHTDYFAMQAFFSGVKYGERPIASEDSDRRRHQAAKLATRVDEIENELQQAADIAMPAATEAQMNSLAFEPIDARFVRFTIHDCNRHPSLGLIEPCLDEFEIFAADPVETNVALASRGTKLTASGSRTSDKHRLEHLNDGLYGNSHSWMSDTAGRGWVLLELPEVTSIGRVVWSRDRQGKFSDRLPTSFTLQAGPSLDAMQHLAGLAESQVQRSQALRDEKQSLEKQIEQLNKTPQFFAGRFTKPEPTHFLLRGDPEQPRELVPPAVLTALGDVRLAGDASDRERRMALADWIARPDNPLTARVMVNRIWQWHFGIGLVGTPSDFGRSGERPSHPELLDWLAAEFIRSGWSVKHLHRLIVLSQTYGQSNQIVPAGQAVDASVRLLWRFPSRRMEAEAIRDSMLAVNGRLNLTTGGPGFDLFKSRGGLSGFPPIESFSDQGLRRMVYAHKIRMEPEAVFGAFDCPDAGQSAARRRQSTTPIQALNLFNSRFTIEQSEALAARAAADVGGDVRDQIRHLYRLTLGRDPERDELDSAEALVGQHGLPTLCRVIYNANEFLFMP</sequence>
<keyword evidence="1 4" id="KW-0349">Heme</keyword>
<dbReference type="GO" id="GO:0009055">
    <property type="term" value="F:electron transfer activity"/>
    <property type="evidence" value="ECO:0007669"/>
    <property type="project" value="InterPro"/>
</dbReference>
<dbReference type="Proteomes" id="UP000319557">
    <property type="component" value="Chromosome"/>
</dbReference>
<feature type="signal peptide" evidence="6">
    <location>
        <begin position="1"/>
        <end position="19"/>
    </location>
</feature>
<evidence type="ECO:0000313" key="8">
    <source>
        <dbReference type="EMBL" id="QDS89375.1"/>
    </source>
</evidence>
<dbReference type="Pfam" id="PF07635">
    <property type="entry name" value="PSCyt1"/>
    <property type="match status" value="1"/>
</dbReference>
<dbReference type="Pfam" id="PF07587">
    <property type="entry name" value="PSD1"/>
    <property type="match status" value="1"/>
</dbReference>